<evidence type="ECO:0000256" key="4">
    <source>
        <dbReference type="ARBA" id="ARBA00004328"/>
    </source>
</evidence>
<keyword evidence="22" id="KW-0696">RNA-directed RNA polymerase</keyword>
<dbReference type="InterPro" id="IPR007322">
    <property type="entry name" value="RNA_pol_bunyavir"/>
</dbReference>
<comment type="cofactor">
    <cofactor evidence="1">
        <name>Mn(2+)</name>
        <dbReference type="ChEBI" id="CHEBI:29035"/>
    </cofactor>
</comment>
<name>A0A4P8D7S0_9VIRU</name>
<protein>
    <recommendedName>
        <fullName evidence="7">RNA-directed RNA polymerase L</fullName>
        <ecNumber evidence="6">2.7.7.48</ecNumber>
    </recommendedName>
    <alternativeName>
        <fullName evidence="16">Large structural protein</fullName>
    </alternativeName>
    <alternativeName>
        <fullName evidence="18">Replicase</fullName>
    </alternativeName>
    <alternativeName>
        <fullName evidence="17">Transcriptase</fullName>
    </alternativeName>
</protein>
<dbReference type="GO" id="GO:0039694">
    <property type="term" value="P:viral RNA genome replication"/>
    <property type="evidence" value="ECO:0007669"/>
    <property type="project" value="InterPro"/>
</dbReference>
<evidence type="ECO:0000256" key="5">
    <source>
        <dbReference type="ARBA" id="ARBA00004452"/>
    </source>
</evidence>
<dbReference type="InterPro" id="IPR007099">
    <property type="entry name" value="RNA-dir_pol_NSvirus"/>
</dbReference>
<evidence type="ECO:0000256" key="10">
    <source>
        <dbReference type="ARBA" id="ARBA00022801"/>
    </source>
</evidence>
<evidence type="ECO:0000256" key="1">
    <source>
        <dbReference type="ARBA" id="ARBA00001936"/>
    </source>
</evidence>
<evidence type="ECO:0000256" key="12">
    <source>
        <dbReference type="ARBA" id="ARBA00022842"/>
    </source>
</evidence>
<dbReference type="GeneID" id="65101412"/>
<keyword evidence="9" id="KW-0479">Metal-binding</keyword>
<evidence type="ECO:0000256" key="18">
    <source>
        <dbReference type="ARBA" id="ARBA00031012"/>
    </source>
</evidence>
<comment type="cofactor">
    <cofactor evidence="2">
        <name>Mg(2+)</name>
        <dbReference type="ChEBI" id="CHEBI:18420"/>
    </cofactor>
</comment>
<proteinExistence type="inferred from homology"/>
<keyword evidence="12" id="KW-0460">Magnesium</keyword>
<keyword evidence="10" id="KW-0378">Hydrolase</keyword>
<dbReference type="KEGG" id="vg:65101412"/>
<evidence type="ECO:0000256" key="14">
    <source>
        <dbReference type="ARBA" id="ARBA00023184"/>
    </source>
</evidence>
<dbReference type="InterPro" id="IPR029124">
    <property type="entry name" value="L_protein_N"/>
</dbReference>
<evidence type="ECO:0000256" key="20">
    <source>
        <dbReference type="ARBA" id="ARBA00046037"/>
    </source>
</evidence>
<evidence type="ECO:0000256" key="19">
    <source>
        <dbReference type="ARBA" id="ARBA00034123"/>
    </source>
</evidence>
<evidence type="ECO:0000256" key="17">
    <source>
        <dbReference type="ARBA" id="ARBA00030436"/>
    </source>
</evidence>
<dbReference type="Proteomes" id="UP000500933">
    <property type="component" value="Genome"/>
</dbReference>
<evidence type="ECO:0000259" key="21">
    <source>
        <dbReference type="PROSITE" id="PS50525"/>
    </source>
</evidence>
<keyword evidence="13" id="KW-0946">Virion</keyword>
<evidence type="ECO:0000256" key="11">
    <source>
        <dbReference type="ARBA" id="ARBA00022812"/>
    </source>
</evidence>
<dbReference type="RefSeq" id="YP_010086223.1">
    <property type="nucleotide sequence ID" value="NC_055420.1"/>
</dbReference>
<dbReference type="EMBL" id="MK330768">
    <property type="protein sequence ID" value="QCI62745.1"/>
    <property type="molecule type" value="Viral_cRNA"/>
</dbReference>
<keyword evidence="14" id="KW-1038">Host endoplasmic reticulum</keyword>
<reference evidence="22 23" key="1">
    <citation type="submission" date="2018-12" db="EMBL/GenBank/DDBJ databases">
        <authorList>
            <person name="Hughes H.R."/>
            <person name="Russell B.J."/>
            <person name="Lambert A.J."/>
        </authorList>
    </citation>
    <scope>NUCLEOTIDE SEQUENCE [LARGE SCALE GENOMIC DNA]</scope>
    <source>
        <strain evidence="22">BeAn24262</strain>
    </source>
</reference>
<evidence type="ECO:0000256" key="13">
    <source>
        <dbReference type="ARBA" id="ARBA00022844"/>
    </source>
</evidence>
<dbReference type="InterPro" id="IPR022531">
    <property type="entry name" value="L_PA-C-like"/>
</dbReference>
<sequence>MDSIISKQQPLDDGFNRRPLIDYDELLLEVPLPEFSVEKFGDGLVVNLDLNNLDETSTVGSTLKPDLKIKASKVPNFVHDFTFGHLCSNTDRTFMSYFPMVNDGFNHLSPDVIMTTPAGSTYVIEFTTFRGDSNGARNAALLKIGKYEVACQNRTLGGRLMLAVISVHRHGVWTNLELEEEDVNELVFRFRLALSIFAEIQIHCPTTSADEDELTKLEREVLGMVGNISMDWDKTARTFPSFNKGLFDNFAREPDSEYVSKVISESLKKSQDKMFKSSFFDIDDKDERVEKNCLEAEQKIKDYVDKYNADNPDQRPICDHKSTVQIPPWVTLEGPEGKGLSPLKGTIVSGDHPMCGIWQAVVRAADSGEIERMDDDPALELELAMDGAKERPDERNKYHRVKIVTTPFETEYIAMHGVNGKEHRDKMLVKMNREKSKKAFSLSHDTADLERFIRDDSTRIFRSAPDLYCPLSEDEELRKEAMSIHQPSLHYKEGGNEFTEVHNNLLRTPLGSWTQMVSVIGAELSASVKQHVKQDFFVVKRLLGSEIYLLIKPTCSRSHIFVSFAVKKSHVDSFITVDGVFKHFVDAGDMFITDFVSYRQSKLTNLCKSFSLFESSLAFWTECHGGKPWLMIDPEIMQEIPDARIMTKLSLLTMLEDKACTEELQTIMRYVVMEGFVSEPEIPKPQKMLVKMPKILRSELQVLLANNFFNTVRRIAKSPFLLRKKEGNIQWSGLFNPITGHPTKELQVVVSACYNGYFKNKEEETEPQALSGMYKKIIELEDQRPKTDDYLGWEDPEEPKMHEFSRSYLKEVCRHGIQLLKRVYGQNVLEQIDDQITREVSSLTLERLATLKATSQFTEDWYVYKDVKDKNYTRDRLLVKMSKFAMEDKTLAIEKFEECMSSIEAKGSMHICLFKKQQHGGLREIYVMGAEERIVQSIVETIAKSIGKFFPSDTLCNPSNKTKIPETHGYRARQHCKSQVWTCATSDDARKWNQGHYVTKFALMLCEFTHPRWWPIIIRGCSMFTSKKMMMNLKFMKILDTHLELDTRDEFSQKLFKAYHGEESVPWAEAGKTFLKTTTGMMQGILHYTSSLLHTLHQEYIRSLTFKIFNLKVGEEYGSKIVCDMMQGSDDSSMLLSFPSENPEALRKLKVAAALCFRLKKELGIYIGIYPSEKCTSNTDFVMEYNSEFFFHSQHVRPTIRWVAACCSLPEVETLVARQEEASNLLTAVSEGGGSFSLSAILQQAQCSLHYMLMGMGVSTLFKNFARAAIKWKDPGLGFFLLDNPYSAGLGGFRFNLFKAITRTNLMRVYAYFMKKVKGDSTTDEVPESCSVSPGGALILSSSLRWGSKKKFFNLRARLNIPEDWKERINLKPEVLYRAPKSGEEIILRIAEKVHSPGVVSSLSSGNAVSKVMASSVYFLSATIFHDTGRPEFSILEDSKYSLLQKMAAYEGFDGHNDLEPDDVLFLFPNVEELESLDAIVFDKGRIQLRNRSSRREATQSRVTVFDEVKTMRTSPEKLVSDKWFSTQKSKIGDTAFNIEWAKLKGIIKWLRDTPEDTLEASPLDSHIQIKNFFARMEGKSRTVRITGAPIKKRSGVSKIAMVIRDNFCKSGFLAGVEDIAGATRGLMSESLKHVLFCILQGPYTDEAKLLKCYQVLQNTTPIELKPSDGGSKSNKVAILQRYSSDERNVIESLEEVGAGVLGGYVKAQKSKSINGNIHYHGVGIWRGLMDGVQVQIEIDNRVGAVPQIQAVSIYGSQSPWEVSQSIRMWADDMGVRNDQDLASKHKHAKFWMHNYKVFGPSRSFGAPVFILSKPMYDLRTLKEDQIKMKIRRSTINLYTTTPSGRDLHILSYTASDSDLSPISLINCNAKEIEEIMTTFSKEPSRSWIKCKPLELKYMESVLEVCEGKRRIHTIDGERLAAIVKTCCESSLRTKVGTIFIGAPKHTEMPQLDMESIIDLMIEDSENNVFEEVVKSLSDDIGSFPLDDEFDVSDINLFGPAHYREIGALAMVSHPLMDRFVDHLINNVGRSPLRRVLESGVCQSRHRALSSLLYRALGRPIENLRVEDLEDEENNEPVEDDMLG</sequence>
<comment type="subcellular location">
    <subcellularLocation>
        <location evidence="3">Host Golgi apparatus</location>
    </subcellularLocation>
    <subcellularLocation>
        <location evidence="5">Host endoplasmic reticulum-Golgi intermediate compartment</location>
    </subcellularLocation>
    <subcellularLocation>
        <location evidence="4">Virion</location>
    </subcellularLocation>
</comment>
<evidence type="ECO:0000256" key="8">
    <source>
        <dbReference type="ARBA" id="ARBA00022679"/>
    </source>
</evidence>
<evidence type="ECO:0000256" key="2">
    <source>
        <dbReference type="ARBA" id="ARBA00001946"/>
    </source>
</evidence>
<keyword evidence="11" id="KW-1040">Host Golgi apparatus</keyword>
<evidence type="ECO:0000313" key="23">
    <source>
        <dbReference type="Proteomes" id="UP000500933"/>
    </source>
</evidence>
<feature type="domain" description="RdRp catalytic" evidence="21">
    <location>
        <begin position="972"/>
        <end position="1163"/>
    </location>
</feature>
<dbReference type="Pfam" id="PF04196">
    <property type="entry name" value="Bunya_RdRp"/>
    <property type="match status" value="1"/>
</dbReference>
<dbReference type="GO" id="GO:0044423">
    <property type="term" value="C:virion component"/>
    <property type="evidence" value="ECO:0007669"/>
    <property type="project" value="UniProtKB-KW"/>
</dbReference>
<accession>A0A4P8D7S0</accession>
<keyword evidence="23" id="KW-1185">Reference proteome</keyword>
<keyword evidence="8" id="KW-0808">Transferase</keyword>
<evidence type="ECO:0000256" key="15">
    <source>
        <dbReference type="ARBA" id="ARBA00023211"/>
    </source>
</evidence>
<dbReference type="Pfam" id="PF15518">
    <property type="entry name" value="L_protein_N"/>
    <property type="match status" value="1"/>
</dbReference>
<dbReference type="Pfam" id="PF12603">
    <property type="entry name" value="L_PA-C-like"/>
    <property type="match status" value="1"/>
</dbReference>
<dbReference type="GO" id="GO:0044172">
    <property type="term" value="C:host cell endoplasmic reticulum-Golgi intermediate compartment"/>
    <property type="evidence" value="ECO:0007669"/>
    <property type="project" value="UniProtKB-SubCell"/>
</dbReference>
<organism evidence="22 23">
    <name type="scientific">Icoaraci virus</name>
    <dbReference type="NCBI Taxonomy" id="426790"/>
    <lineage>
        <taxon>Viruses</taxon>
        <taxon>Riboviria</taxon>
        <taxon>Orthornavirae</taxon>
        <taxon>Negarnaviricota</taxon>
        <taxon>Polyploviricotina</taxon>
        <taxon>Bunyaviricetes</taxon>
        <taxon>Hareavirales</taxon>
        <taxon>Phenuiviridae</taxon>
        <taxon>Phlebovirus</taxon>
        <taxon>Phlebovirus icoaraciense</taxon>
    </lineage>
</organism>
<dbReference type="GO" id="GO:0006351">
    <property type="term" value="P:DNA-templated transcription"/>
    <property type="evidence" value="ECO:0007669"/>
    <property type="project" value="InterPro"/>
</dbReference>
<evidence type="ECO:0000256" key="7">
    <source>
        <dbReference type="ARBA" id="ARBA00018602"/>
    </source>
</evidence>
<dbReference type="GO" id="GO:0046872">
    <property type="term" value="F:metal ion binding"/>
    <property type="evidence" value="ECO:0007669"/>
    <property type="project" value="UniProtKB-KW"/>
</dbReference>
<evidence type="ECO:0000256" key="6">
    <source>
        <dbReference type="ARBA" id="ARBA00012494"/>
    </source>
</evidence>
<comment type="similarity">
    <text evidence="19">Belongs to the Bunyavirales RNA polymerase family.</text>
</comment>
<dbReference type="GO" id="GO:0044177">
    <property type="term" value="C:host cell Golgi apparatus"/>
    <property type="evidence" value="ECO:0007669"/>
    <property type="project" value="UniProtKB-SubCell"/>
</dbReference>
<dbReference type="PROSITE" id="PS50525">
    <property type="entry name" value="RDRP_SSRNA_NEG_SEG"/>
    <property type="match status" value="1"/>
</dbReference>
<evidence type="ECO:0000256" key="16">
    <source>
        <dbReference type="ARBA" id="ARBA00030285"/>
    </source>
</evidence>
<keyword evidence="22" id="KW-0548">Nucleotidyltransferase</keyword>
<evidence type="ECO:0000256" key="9">
    <source>
        <dbReference type="ARBA" id="ARBA00022723"/>
    </source>
</evidence>
<evidence type="ECO:0000256" key="3">
    <source>
        <dbReference type="ARBA" id="ARBA00004136"/>
    </source>
</evidence>
<comment type="function">
    <text evidence="20">RNA-dependent RNA polymerase, which is responsible for the replication and transcription of the viral RNA genome using antigenomic RNA as an intermediate. During transcription, synthesizes subgenomic RNAs and assures their capping by a cap-snatching mechanism, which involves the endonuclease activity cleaving the host capped pre-mRNAs. These short capped RNAs are then used as primers for viral transcription. The 3'-end of subgenomic mRNAs molecules are not polyadenylated. During replication, the polymerase binds the 5' and 3' vRNA extremities at distinct sites. In turn, significant conformational changes occur in the polymerase and in vRNA to initiate active RNA synthesis. As a consequence of the use of the same enzyme for both transcription and replication, these mechanisms need to be well coordinated.</text>
</comment>
<evidence type="ECO:0000313" key="22">
    <source>
        <dbReference type="EMBL" id="QCI62745.1"/>
    </source>
</evidence>
<dbReference type="GO" id="GO:0003968">
    <property type="term" value="F:RNA-directed RNA polymerase activity"/>
    <property type="evidence" value="ECO:0007669"/>
    <property type="project" value="UniProtKB-KW"/>
</dbReference>
<dbReference type="GO" id="GO:0016787">
    <property type="term" value="F:hydrolase activity"/>
    <property type="evidence" value="ECO:0007669"/>
    <property type="project" value="UniProtKB-KW"/>
</dbReference>
<keyword evidence="15" id="KW-0464">Manganese</keyword>
<dbReference type="EC" id="2.7.7.48" evidence="6"/>